<accession>A0A6J4LH79</accession>
<gene>
    <name evidence="5" type="ORF">AVDCRST_MAG71-2204</name>
</gene>
<evidence type="ECO:0000259" key="3">
    <source>
        <dbReference type="Pfam" id="PF01551"/>
    </source>
</evidence>
<feature type="domain" description="DUF4124" evidence="4">
    <location>
        <begin position="15"/>
        <end position="70"/>
    </location>
</feature>
<evidence type="ECO:0000256" key="1">
    <source>
        <dbReference type="SAM" id="MobiDB-lite"/>
    </source>
</evidence>
<dbReference type="InterPro" id="IPR016047">
    <property type="entry name" value="M23ase_b-sheet_dom"/>
</dbReference>
<feature type="signal peptide" evidence="2">
    <location>
        <begin position="1"/>
        <end position="23"/>
    </location>
</feature>
<dbReference type="Pfam" id="PF13511">
    <property type="entry name" value="DUF4124"/>
    <property type="match status" value="1"/>
</dbReference>
<reference evidence="5" key="1">
    <citation type="submission" date="2020-02" db="EMBL/GenBank/DDBJ databases">
        <authorList>
            <person name="Meier V. D."/>
        </authorList>
    </citation>
    <scope>NUCLEOTIDE SEQUENCE</scope>
    <source>
        <strain evidence="5">AVDCRST_MAG71</strain>
    </source>
</reference>
<evidence type="ECO:0000313" key="5">
    <source>
        <dbReference type="EMBL" id="CAA9333136.1"/>
    </source>
</evidence>
<dbReference type="CDD" id="cd12797">
    <property type="entry name" value="M23_peptidase"/>
    <property type="match status" value="1"/>
</dbReference>
<protein>
    <submittedName>
        <fullName evidence="5">Membrane proteins related to metalloendopeptidases</fullName>
    </submittedName>
</protein>
<dbReference type="InterPro" id="IPR011055">
    <property type="entry name" value="Dup_hybrid_motif"/>
</dbReference>
<dbReference type="SUPFAM" id="SSF51261">
    <property type="entry name" value="Duplicated hybrid motif"/>
    <property type="match status" value="1"/>
</dbReference>
<name>A0A6J4LH79_9GAMM</name>
<feature type="domain" description="M23ase beta-sheet core" evidence="3">
    <location>
        <begin position="189"/>
        <end position="288"/>
    </location>
</feature>
<dbReference type="AlphaFoldDB" id="A0A6J4LH79"/>
<sequence>MGRIRPIAIATLLALLGASGLVAAAKVYRWTDSNGVTHYGDRPPAGATSAKPGAAAPKVQRVRIPPESQPISAMRVENEGSRHLVWADNKLAGPIEVRLRFERSRNITSEPALPARATVPASGSALVAVLTIAEAGGGGEFRLQMDSLPGTPSARPKDVEYQAPLRQRSVRIDQGYGGEFSHTDPQNLHAVDFAASVGTPVLAARDGVVMQVASDYDKSGLSRERYAGRANFIRIAHDDGTMALYAHLKSDGVLVRVGQRVRAGQQIGLSGNTGYTTGPHLHFVVQVNRGMRLESMPFRMRGPAGPLKITRPR</sequence>
<feature type="region of interest" description="Disordered" evidence="1">
    <location>
        <begin position="35"/>
        <end position="59"/>
    </location>
</feature>
<evidence type="ECO:0000256" key="2">
    <source>
        <dbReference type="SAM" id="SignalP"/>
    </source>
</evidence>
<dbReference type="InterPro" id="IPR025392">
    <property type="entry name" value="DUF4124"/>
</dbReference>
<dbReference type="EMBL" id="CADCUA010000443">
    <property type="protein sequence ID" value="CAA9333136.1"/>
    <property type="molecule type" value="Genomic_DNA"/>
</dbReference>
<dbReference type="Gene3D" id="2.70.70.10">
    <property type="entry name" value="Glucose Permease (Domain IIA)"/>
    <property type="match status" value="1"/>
</dbReference>
<evidence type="ECO:0000259" key="4">
    <source>
        <dbReference type="Pfam" id="PF13511"/>
    </source>
</evidence>
<organism evidence="5">
    <name type="scientific">uncultured Lysobacter sp</name>
    <dbReference type="NCBI Taxonomy" id="271060"/>
    <lineage>
        <taxon>Bacteria</taxon>
        <taxon>Pseudomonadati</taxon>
        <taxon>Pseudomonadota</taxon>
        <taxon>Gammaproteobacteria</taxon>
        <taxon>Lysobacterales</taxon>
        <taxon>Lysobacteraceae</taxon>
        <taxon>Lysobacter</taxon>
        <taxon>environmental samples</taxon>
    </lineage>
</organism>
<dbReference type="PANTHER" id="PTHR21666">
    <property type="entry name" value="PEPTIDASE-RELATED"/>
    <property type="match status" value="1"/>
</dbReference>
<proteinExistence type="predicted"/>
<keyword evidence="2" id="KW-0732">Signal</keyword>
<dbReference type="PANTHER" id="PTHR21666:SF294">
    <property type="entry name" value="PEPTIDASE M23"/>
    <property type="match status" value="1"/>
</dbReference>
<feature type="compositionally biased region" description="Low complexity" evidence="1">
    <location>
        <begin position="43"/>
        <end position="58"/>
    </location>
</feature>
<feature type="chain" id="PRO_5026858891" evidence="2">
    <location>
        <begin position="24"/>
        <end position="313"/>
    </location>
</feature>
<dbReference type="GO" id="GO:0004222">
    <property type="term" value="F:metalloendopeptidase activity"/>
    <property type="evidence" value="ECO:0007669"/>
    <property type="project" value="TreeGrafter"/>
</dbReference>
<dbReference type="InterPro" id="IPR050570">
    <property type="entry name" value="Cell_wall_metabolism_enzyme"/>
</dbReference>
<dbReference type="Pfam" id="PF01551">
    <property type="entry name" value="Peptidase_M23"/>
    <property type="match status" value="1"/>
</dbReference>